<protein>
    <submittedName>
        <fullName evidence="1">Uncharacterized protein</fullName>
    </submittedName>
</protein>
<proteinExistence type="predicted"/>
<sequence>METTAVMSLEASPVAVMQPAIIPAIEQATAT</sequence>
<organism evidence="1">
    <name type="scientific">gut metagenome</name>
    <dbReference type="NCBI Taxonomy" id="749906"/>
    <lineage>
        <taxon>unclassified sequences</taxon>
        <taxon>metagenomes</taxon>
        <taxon>organismal metagenomes</taxon>
    </lineage>
</organism>
<name>J9GH77_9ZZZZ</name>
<gene>
    <name evidence="1" type="ORF">EVA_13130</name>
</gene>
<comment type="caution">
    <text evidence="1">The sequence shown here is derived from an EMBL/GenBank/DDBJ whole genome shotgun (WGS) entry which is preliminary data.</text>
</comment>
<reference evidence="1" key="1">
    <citation type="journal article" date="2012" name="PLoS ONE">
        <title>Gene sets for utilization of primary and secondary nutrition supplies in the distal gut of endangered iberian lynx.</title>
        <authorList>
            <person name="Alcaide M."/>
            <person name="Messina E."/>
            <person name="Richter M."/>
            <person name="Bargiela R."/>
            <person name="Peplies J."/>
            <person name="Huws S.A."/>
            <person name="Newbold C.J."/>
            <person name="Golyshin P.N."/>
            <person name="Simon M.A."/>
            <person name="Lopez G."/>
            <person name="Yakimov M.M."/>
            <person name="Ferrer M."/>
        </authorList>
    </citation>
    <scope>NUCLEOTIDE SEQUENCE</scope>
</reference>
<dbReference type="AlphaFoldDB" id="J9GH77"/>
<dbReference type="EMBL" id="AMCI01004112">
    <property type="protein sequence ID" value="EJW98764.1"/>
    <property type="molecule type" value="Genomic_DNA"/>
</dbReference>
<feature type="non-terminal residue" evidence="1">
    <location>
        <position position="31"/>
    </location>
</feature>
<accession>J9GH77</accession>
<evidence type="ECO:0000313" key="1">
    <source>
        <dbReference type="EMBL" id="EJW98764.1"/>
    </source>
</evidence>